<organism evidence="2">
    <name type="scientific">Oryza nivara</name>
    <name type="common">Indian wild rice</name>
    <name type="synonym">Oryza sativa f. spontanea</name>
    <dbReference type="NCBI Taxonomy" id="4536"/>
    <lineage>
        <taxon>Eukaryota</taxon>
        <taxon>Viridiplantae</taxon>
        <taxon>Streptophyta</taxon>
        <taxon>Embryophyta</taxon>
        <taxon>Tracheophyta</taxon>
        <taxon>Spermatophyta</taxon>
        <taxon>Magnoliopsida</taxon>
        <taxon>Liliopsida</taxon>
        <taxon>Poales</taxon>
        <taxon>Poaceae</taxon>
        <taxon>BOP clade</taxon>
        <taxon>Oryzoideae</taxon>
        <taxon>Oryzeae</taxon>
        <taxon>Oryzinae</taxon>
        <taxon>Oryza</taxon>
    </lineage>
</organism>
<proteinExistence type="predicted"/>
<dbReference type="Gramene" id="ONIVA03G26370.2">
    <property type="protein sequence ID" value="ONIVA03G26370.2"/>
    <property type="gene ID" value="ONIVA03G26370"/>
</dbReference>
<dbReference type="HOGENOM" id="CLU_1296170_0_0_1"/>
<feature type="compositionally biased region" description="Basic residues" evidence="1">
    <location>
        <begin position="69"/>
        <end position="78"/>
    </location>
</feature>
<name>A0A0E0GQ98_ORYNI</name>
<evidence type="ECO:0000313" key="3">
    <source>
        <dbReference type="Proteomes" id="UP000006591"/>
    </source>
</evidence>
<evidence type="ECO:0000313" key="2">
    <source>
        <dbReference type="EnsemblPlants" id="ONIVA03G26370.2"/>
    </source>
</evidence>
<feature type="compositionally biased region" description="Low complexity" evidence="1">
    <location>
        <begin position="79"/>
        <end position="110"/>
    </location>
</feature>
<feature type="region of interest" description="Disordered" evidence="1">
    <location>
        <begin position="194"/>
        <end position="213"/>
    </location>
</feature>
<protein>
    <submittedName>
        <fullName evidence="2">Uncharacterized protein</fullName>
    </submittedName>
</protein>
<reference evidence="2" key="2">
    <citation type="submission" date="2018-04" db="EMBL/GenBank/DDBJ databases">
        <title>OnivRS2 (Oryza nivara Reference Sequence Version 2).</title>
        <authorList>
            <person name="Zhang J."/>
            <person name="Kudrna D."/>
            <person name="Lee S."/>
            <person name="Talag J."/>
            <person name="Rajasekar S."/>
            <person name="Welchert J."/>
            <person name="Hsing Y.-I."/>
            <person name="Wing R.A."/>
        </authorList>
    </citation>
    <scope>NUCLEOTIDE SEQUENCE [LARGE SCALE GENOMIC DNA]</scope>
    <source>
        <strain evidence="2">SL10</strain>
    </source>
</reference>
<sequence>MFIGSVDTGVIQAVMWRRRRRLPSTPAADGVEDGSSGSRDLPSWIEYSGGGNDVPLSFLTMHPTWPAASRRRSRRPCRRAAAWRAPSPRSPATAGSATTRAAPRAGALRRPAIDDASDGARDGSRNTAARAVTGRVADASADSSASLALRLRSCGAGPLRTAPAAAHGSVKSSPSRATWWRSPSRDSRRMAAAKCRRSGTPTCGATAAALPRP</sequence>
<feature type="region of interest" description="Disordered" evidence="1">
    <location>
        <begin position="159"/>
        <end position="188"/>
    </location>
</feature>
<dbReference type="EnsemblPlants" id="ONIVA03G26370.2">
    <property type="protein sequence ID" value="ONIVA03G26370.2"/>
    <property type="gene ID" value="ONIVA03G26370"/>
</dbReference>
<feature type="region of interest" description="Disordered" evidence="1">
    <location>
        <begin position="24"/>
        <end position="43"/>
    </location>
</feature>
<keyword evidence="3" id="KW-1185">Reference proteome</keyword>
<dbReference type="AlphaFoldDB" id="A0A0E0GQ98"/>
<accession>A0A0E0GQ98</accession>
<reference evidence="2" key="1">
    <citation type="submission" date="2015-04" db="UniProtKB">
        <authorList>
            <consortium name="EnsemblPlants"/>
        </authorList>
    </citation>
    <scope>IDENTIFICATION</scope>
    <source>
        <strain evidence="2">SL10</strain>
    </source>
</reference>
<dbReference type="Proteomes" id="UP000006591">
    <property type="component" value="Chromosome 3"/>
</dbReference>
<feature type="region of interest" description="Disordered" evidence="1">
    <location>
        <begin position="66"/>
        <end position="131"/>
    </location>
</feature>
<evidence type="ECO:0000256" key="1">
    <source>
        <dbReference type="SAM" id="MobiDB-lite"/>
    </source>
</evidence>